<protein>
    <recommendedName>
        <fullName evidence="4">Carboxypeptidase regulatory-like domain-containing protein</fullName>
    </recommendedName>
</protein>
<keyword evidence="1" id="KW-1133">Transmembrane helix</keyword>
<gene>
    <name evidence="2" type="ORF">E3J59_03365</name>
</gene>
<dbReference type="Proteomes" id="UP000320679">
    <property type="component" value="Unassembled WGS sequence"/>
</dbReference>
<proteinExistence type="predicted"/>
<sequence>MVKKSKKFGLLLGSWLILLVLYGGNLAAETEDPAKGLIRGTITNKTLAGSEVKNQEIILHVSKDDSETEELSTQTNSSGGFEFKNLATEGEYSYYLSLNYQGGEYLSHTVSFDGEESPIILNLTVYDSTRSEEKIKVDIDHIIIEKAEKGSLLVSEALVFNNSGDKTYIGEKSDLSGKNEALKISLPAGFHDLEYVQGLMACCVRETKEGIVDTMDLKPGLKTVTISYKLNYSSKSFLFSRLFDYKTTNFYLLAPQVFEISSDNLASEGPLEIKGRPYTALGIEREMPAGSKIEVKISGLPSGGWKFTQAAIIGLISFFVLIGFTYPLLKKNKATKDQVSSKEIKPARTKEDLEAERKILLSLIAYLDDQFEVKEIPEHLYREMRKGFKEKLVKTMEKLAKRGEGK</sequence>
<feature type="transmembrane region" description="Helical" evidence="1">
    <location>
        <begin position="310"/>
        <end position="329"/>
    </location>
</feature>
<evidence type="ECO:0000256" key="1">
    <source>
        <dbReference type="SAM" id="Phobius"/>
    </source>
</evidence>
<accession>A0A523UU92</accession>
<keyword evidence="1" id="KW-0472">Membrane</keyword>
<evidence type="ECO:0000313" key="3">
    <source>
        <dbReference type="Proteomes" id="UP000320679"/>
    </source>
</evidence>
<organism evidence="2 3">
    <name type="scientific">Aerophobetes bacterium</name>
    <dbReference type="NCBI Taxonomy" id="2030807"/>
    <lineage>
        <taxon>Bacteria</taxon>
        <taxon>Candidatus Aerophobota</taxon>
    </lineage>
</organism>
<dbReference type="AlphaFoldDB" id="A0A523UU92"/>
<keyword evidence="1" id="KW-0812">Transmembrane</keyword>
<name>A0A523UU92_UNCAE</name>
<dbReference type="EMBL" id="SOJK01000143">
    <property type="protein sequence ID" value="TET46085.1"/>
    <property type="molecule type" value="Genomic_DNA"/>
</dbReference>
<evidence type="ECO:0000313" key="2">
    <source>
        <dbReference type="EMBL" id="TET46085.1"/>
    </source>
</evidence>
<reference evidence="2 3" key="1">
    <citation type="submission" date="2019-03" db="EMBL/GenBank/DDBJ databases">
        <title>Metabolic potential of uncultured bacteria and archaea associated with petroleum seepage in deep-sea sediments.</title>
        <authorList>
            <person name="Dong X."/>
            <person name="Hubert C."/>
        </authorList>
    </citation>
    <scope>NUCLEOTIDE SEQUENCE [LARGE SCALE GENOMIC DNA]</scope>
    <source>
        <strain evidence="2">E29_bin78</strain>
    </source>
</reference>
<comment type="caution">
    <text evidence="2">The sequence shown here is derived from an EMBL/GenBank/DDBJ whole genome shotgun (WGS) entry which is preliminary data.</text>
</comment>
<evidence type="ECO:0008006" key="4">
    <source>
        <dbReference type="Google" id="ProtNLM"/>
    </source>
</evidence>